<evidence type="ECO:0000256" key="2">
    <source>
        <dbReference type="ARBA" id="ARBA00004922"/>
    </source>
</evidence>
<evidence type="ECO:0000313" key="19">
    <source>
        <dbReference type="EMBL" id="JAC61111.1"/>
    </source>
</evidence>
<dbReference type="GO" id="GO:0000139">
    <property type="term" value="C:Golgi membrane"/>
    <property type="evidence" value="ECO:0007669"/>
    <property type="project" value="UniProtKB-SubCell"/>
</dbReference>
<evidence type="ECO:0000256" key="13">
    <source>
        <dbReference type="ARBA" id="ARBA00038949"/>
    </source>
</evidence>
<dbReference type="GO" id="GO:0030145">
    <property type="term" value="F:manganese ion binding"/>
    <property type="evidence" value="ECO:0007669"/>
    <property type="project" value="UniProtKB-UniRule"/>
</dbReference>
<evidence type="ECO:0000256" key="1">
    <source>
        <dbReference type="ARBA" id="ARBA00004323"/>
    </source>
</evidence>
<dbReference type="InterPro" id="IPR029044">
    <property type="entry name" value="Nucleotide-diphossugar_trans"/>
</dbReference>
<evidence type="ECO:0000256" key="6">
    <source>
        <dbReference type="ARBA" id="ARBA00022692"/>
    </source>
</evidence>
<dbReference type="GO" id="GO:0003827">
    <property type="term" value="F:alpha-1,3-mannosylglycoprotein 2-beta-N-acetylglucosaminyltransferase activity"/>
    <property type="evidence" value="ECO:0007669"/>
    <property type="project" value="UniProtKB-UniRule"/>
</dbReference>
<dbReference type="Gene3D" id="3.10.180.20">
    <property type="entry name" value="N-Acetylglucosaminyltransferase I, Domain 2"/>
    <property type="match status" value="1"/>
</dbReference>
<organism evidence="19">
    <name type="scientific">Tetraselmis sp. GSL018</name>
    <dbReference type="NCBI Taxonomy" id="582737"/>
    <lineage>
        <taxon>Eukaryota</taxon>
        <taxon>Viridiplantae</taxon>
        <taxon>Chlorophyta</taxon>
        <taxon>core chlorophytes</taxon>
        <taxon>Chlorodendrophyceae</taxon>
        <taxon>Chlorodendrales</taxon>
        <taxon>Chlorodendraceae</taxon>
        <taxon>Tetraselmis</taxon>
    </lineage>
</organism>
<evidence type="ECO:0000256" key="12">
    <source>
        <dbReference type="ARBA" id="ARBA00023211"/>
    </source>
</evidence>
<evidence type="ECO:0000256" key="14">
    <source>
        <dbReference type="ARBA" id="ARBA00041712"/>
    </source>
</evidence>
<gene>
    <name evidence="19" type="primary">MGAT1</name>
    <name evidence="19" type="ORF">TSPGSL018_27132</name>
</gene>
<keyword evidence="12 16" id="KW-0464">Manganese</keyword>
<comment type="cofactor">
    <cofactor evidence="16">
        <name>Mn(2+)</name>
        <dbReference type="ChEBI" id="CHEBI:29035"/>
    </cofactor>
    <text evidence="16">The cofactor is mostly bound to the substrate.</text>
</comment>
<evidence type="ECO:0000256" key="17">
    <source>
        <dbReference type="SAM" id="Coils"/>
    </source>
</evidence>
<feature type="region of interest" description="Disordered" evidence="18">
    <location>
        <begin position="138"/>
        <end position="193"/>
    </location>
</feature>
<feature type="transmembrane region" description="Helical" evidence="16">
    <location>
        <begin position="5"/>
        <end position="27"/>
    </location>
</feature>
<accession>A0A061QS26</accession>
<keyword evidence="5 19" id="KW-0808">Transferase</keyword>
<dbReference type="PANTHER" id="PTHR10468:SF0">
    <property type="entry name" value="ALPHA-1,3-MANNOSYL-GLYCOPROTEIN 2-BETA-N-ACETYLGLUCOSAMINYLTRANSFERASE"/>
    <property type="match status" value="1"/>
</dbReference>
<sequence>MNQSFLIFVGSVVFIAIQLCLFAGYHFNITQLEEEGNVEHELQQQLRSLIDENREMKVNSETLQAELDQERAKQRGLQLQLLRSGQLPHTLRLSGLSSYPKLEKEMQAQVEALRKASGGQHKAYEEVAARLLEGGRPQASAASLTGTAAAPGGQLPRRDLSRQETVRQLLRRDGGRAVPPGNEDGACTAQEDPGAQRAVAGVVVVAFNRPEYLEKTLGSILTAWRKNPSWEAKFPLHVSQDGTHAGVKSTVLRHSEFKHLNHIESKAPQPLNKKENVAYYRIANHYKFILFTMFDCLGYRKAIILEDDMQLSLDFFEYFEATSRLLDEDKSLYTVSSWNDHGQSQFVSNASQIYRSDFFPGLGWMLTRELWNELRPSWPRAYWDDWMRQSNVRKGRQSIRPEVCRTYNFGEKGSSHGQFYRKYIATTHLNDEYVHFMDMDLGYLKQDRYKEWWEELTANAPAMDVEKAKAASGPVKVLYGSQEEYEGITGKLGMLREWKDGVPRGAYEGVVPIRFNKAHIFIMPKPNFRPTARLTGQVDQTGALVKKKPTRNLRRF</sequence>
<dbReference type="SUPFAM" id="SSF53448">
    <property type="entry name" value="Nucleotide-diphospho-sugar transferases"/>
    <property type="match status" value="1"/>
</dbReference>
<evidence type="ECO:0000256" key="9">
    <source>
        <dbReference type="ARBA" id="ARBA00022989"/>
    </source>
</evidence>
<evidence type="ECO:0000256" key="15">
    <source>
        <dbReference type="ARBA" id="ARBA00049421"/>
    </source>
</evidence>
<evidence type="ECO:0000256" key="5">
    <source>
        <dbReference type="ARBA" id="ARBA00022679"/>
    </source>
</evidence>
<name>A0A061QS26_9CHLO</name>
<evidence type="ECO:0000256" key="4">
    <source>
        <dbReference type="ARBA" id="ARBA00022676"/>
    </source>
</evidence>
<protein>
    <recommendedName>
        <fullName evidence="13 16">Alpha-1,3-mannosyl-glycoprotein 2-beta-N-acetylglucosaminyltransferase</fullName>
        <shortName evidence="16">GNT-I</shortName>
        <shortName evidence="16">GlcNAc-T I</shortName>
        <ecNumber evidence="13 16">2.4.1.101</ecNumber>
    </recommendedName>
    <alternativeName>
        <fullName evidence="14 16">N-glycosyl-oligosaccharide-glycoprotein N-acetylglucosaminyltransferase I</fullName>
    </alternativeName>
</protein>
<feature type="coiled-coil region" evidence="17">
    <location>
        <begin position="32"/>
        <end position="80"/>
    </location>
</feature>
<reference evidence="19" key="1">
    <citation type="submission" date="2014-05" db="EMBL/GenBank/DDBJ databases">
        <title>The transcriptome of the halophilic microalga Tetraselmis sp. GSL018 isolated from the Great Salt Lake, Utah.</title>
        <authorList>
            <person name="Jinkerson R.E."/>
            <person name="D'Adamo S."/>
            <person name="Posewitz M.C."/>
        </authorList>
    </citation>
    <scope>NUCLEOTIDE SEQUENCE</scope>
    <source>
        <strain evidence="19">GSL018</strain>
    </source>
</reference>
<evidence type="ECO:0000256" key="16">
    <source>
        <dbReference type="RuleBase" id="RU368119"/>
    </source>
</evidence>
<keyword evidence="11 16" id="KW-0472">Membrane</keyword>
<comment type="pathway">
    <text evidence="2 16">Protein modification; protein glycosylation.</text>
</comment>
<comment type="similarity">
    <text evidence="3 16">Belongs to the glycosyltransferase 13 family.</text>
</comment>
<evidence type="ECO:0000256" key="3">
    <source>
        <dbReference type="ARBA" id="ARBA00006492"/>
    </source>
</evidence>
<dbReference type="InterPro" id="IPR052261">
    <property type="entry name" value="Glycosyltransferase_13"/>
</dbReference>
<dbReference type="PANTHER" id="PTHR10468">
    <property type="entry name" value="PROTEIN O-LINKED-MANNOSE BETA-1,2-N-ACETYLGLUCOSAMINYLTRANSFERASE 1/ALPHA-1,3-MANNOSYL-GLYCOPROTEIN 2-BETA-N-ACETYLGLUCOSAMINYLTRANSFERASE"/>
    <property type="match status" value="1"/>
</dbReference>
<evidence type="ECO:0000256" key="8">
    <source>
        <dbReference type="ARBA" id="ARBA00022968"/>
    </source>
</evidence>
<comment type="subcellular location">
    <subcellularLocation>
        <location evidence="1 16">Golgi apparatus membrane</location>
        <topology evidence="1 16">Single-pass type II membrane protein</topology>
    </subcellularLocation>
</comment>
<dbReference type="EMBL" id="GBEZ01026047">
    <property type="protein sequence ID" value="JAC61111.1"/>
    <property type="molecule type" value="Transcribed_RNA"/>
</dbReference>
<dbReference type="FunFam" id="3.90.550.10:FF:000090">
    <property type="entry name" value="Alpha-1,3-mannosyl-glycoprotein 2-beta-N-acetylglucosaminyltransferase"/>
    <property type="match status" value="1"/>
</dbReference>
<evidence type="ECO:0000256" key="7">
    <source>
        <dbReference type="ARBA" id="ARBA00022723"/>
    </source>
</evidence>
<keyword evidence="9 16" id="KW-1133">Transmembrane helix</keyword>
<feature type="compositionally biased region" description="Basic and acidic residues" evidence="18">
    <location>
        <begin position="156"/>
        <end position="175"/>
    </location>
</feature>
<dbReference type="InterPro" id="IPR004139">
    <property type="entry name" value="Glyco_trans_13"/>
</dbReference>
<keyword evidence="7 16" id="KW-0479">Metal-binding</keyword>
<comment type="function">
    <text evidence="16">Initiates complex N-linked carbohydrate formation. Essential for the conversion of high-mannose to hybrid and complex N-glycans.</text>
</comment>
<dbReference type="AlphaFoldDB" id="A0A061QS26"/>
<keyword evidence="10 16" id="KW-0333">Golgi apparatus</keyword>
<dbReference type="UniPathway" id="UPA00378"/>
<dbReference type="EC" id="2.4.1.101" evidence="13 16"/>
<keyword evidence="4 16" id="KW-0328">Glycosyltransferase</keyword>
<comment type="catalytic activity">
    <reaction evidence="15 16">
        <text>N(4)-(alpha-D-Man-(1-&gt;3)-[alpha-D-Man-(1-&gt;3)-[alpha-D-Man-(1-&gt;6)]-alpha-D-Man-(1-&gt;6)]-beta-D-Man-(1-&gt;4)-beta-D-GlcNAc-(1-&gt;4)-beta-D-GlcNAc)-L-asparaginyl-[protein] (N-glucan mannose isomer 5A1,2) + UDP-N-acetyl-alpha-D-glucosamine = N(4)-{beta-D-GlcNAc-(1-&gt;2)-alpha-D-Man-(1-&gt;3)-[alpha-D-Man-(1-&gt;3)-[alpha-D-Man-(1-&gt;6)]-alpha-D-Man-(1-&gt;6)]-beta-D-Man-(1-&gt;4)-beta-D-GlcNAc-(1-&gt;4)-beta-D-GlcNAc}-L-asparaginyl-[protein] + UDP + H(+)</text>
        <dbReference type="Rhea" id="RHEA:11456"/>
        <dbReference type="Rhea" id="RHEA-COMP:14367"/>
        <dbReference type="Rhea" id="RHEA-COMP:14368"/>
        <dbReference type="ChEBI" id="CHEBI:15378"/>
        <dbReference type="ChEBI" id="CHEBI:57705"/>
        <dbReference type="ChEBI" id="CHEBI:58223"/>
        <dbReference type="ChEBI" id="CHEBI:59087"/>
        <dbReference type="ChEBI" id="CHEBI:60625"/>
        <dbReference type="EC" id="2.4.1.101"/>
    </reaction>
</comment>
<keyword evidence="6 16" id="KW-0812">Transmembrane</keyword>
<proteinExistence type="inferred from homology"/>
<keyword evidence="8 16" id="KW-0735">Signal-anchor</keyword>
<evidence type="ECO:0000256" key="18">
    <source>
        <dbReference type="SAM" id="MobiDB-lite"/>
    </source>
</evidence>
<evidence type="ECO:0000256" key="11">
    <source>
        <dbReference type="ARBA" id="ARBA00023136"/>
    </source>
</evidence>
<feature type="compositionally biased region" description="Low complexity" evidence="18">
    <location>
        <begin position="139"/>
        <end position="153"/>
    </location>
</feature>
<keyword evidence="17" id="KW-0175">Coiled coil</keyword>
<evidence type="ECO:0000256" key="10">
    <source>
        <dbReference type="ARBA" id="ARBA00023034"/>
    </source>
</evidence>
<dbReference type="Gene3D" id="3.90.550.10">
    <property type="entry name" value="Spore Coat Polysaccharide Biosynthesis Protein SpsA, Chain A"/>
    <property type="match status" value="1"/>
</dbReference>
<dbReference type="Pfam" id="PF03071">
    <property type="entry name" value="GNT-I"/>
    <property type="match status" value="1"/>
</dbReference>